<keyword evidence="1" id="KW-0472">Membrane</keyword>
<protein>
    <recommendedName>
        <fullName evidence="4">Carboxypeptidase regulatory-like domain-containing protein</fullName>
    </recommendedName>
</protein>
<accession>A0ABD6C7K3</accession>
<name>A0ABD6C7K3_9EURY</name>
<feature type="transmembrane region" description="Helical" evidence="1">
    <location>
        <begin position="365"/>
        <end position="383"/>
    </location>
</feature>
<keyword evidence="1" id="KW-0812">Transmembrane</keyword>
<gene>
    <name evidence="2" type="ORF">ACFR9U_03475</name>
</gene>
<evidence type="ECO:0000313" key="3">
    <source>
        <dbReference type="Proteomes" id="UP001597119"/>
    </source>
</evidence>
<reference evidence="2 3" key="1">
    <citation type="journal article" date="2019" name="Int. J. Syst. Evol. Microbiol.">
        <title>The Global Catalogue of Microorganisms (GCM) 10K type strain sequencing project: providing services to taxonomists for standard genome sequencing and annotation.</title>
        <authorList>
            <consortium name="The Broad Institute Genomics Platform"/>
            <consortium name="The Broad Institute Genome Sequencing Center for Infectious Disease"/>
            <person name="Wu L."/>
            <person name="Ma J."/>
        </authorList>
    </citation>
    <scope>NUCLEOTIDE SEQUENCE [LARGE SCALE GENOMIC DNA]</scope>
    <source>
        <strain evidence="2 3">CGMCC 1.12125</strain>
    </source>
</reference>
<dbReference type="InterPro" id="IPR008969">
    <property type="entry name" value="CarboxyPept-like_regulatory"/>
</dbReference>
<comment type="caution">
    <text evidence="2">The sequence shown here is derived from an EMBL/GenBank/DDBJ whole genome shotgun (WGS) entry which is preliminary data.</text>
</comment>
<dbReference type="RefSeq" id="WP_247376659.1">
    <property type="nucleotide sequence ID" value="NZ_JALLGV010000003.1"/>
</dbReference>
<dbReference type="SUPFAM" id="SSF49464">
    <property type="entry name" value="Carboxypeptidase regulatory domain-like"/>
    <property type="match status" value="1"/>
</dbReference>
<dbReference type="EMBL" id="JBHUDJ010000001">
    <property type="protein sequence ID" value="MFD1586029.1"/>
    <property type="molecule type" value="Genomic_DNA"/>
</dbReference>
<keyword evidence="1" id="KW-1133">Transmembrane helix</keyword>
<dbReference type="AlphaFoldDB" id="A0ABD6C7K3"/>
<evidence type="ECO:0000256" key="1">
    <source>
        <dbReference type="SAM" id="Phobius"/>
    </source>
</evidence>
<proteinExistence type="predicted"/>
<sequence length="386" mass="39649">MSRSLLTILLALACLATVTGVAAAAPVTGTVSVDNGTAEGDQVTVTPLNGNFERAGQPVTTAVENGSYRAADVTDAPLYAVELDHNGLRHYAVVQEPTADFELSAGLSARLARPDGTPVANATVTVTSPNGPSVAQLQTGPDGALALDQLQPNRTYRLNARLDGAPYRYVLRTGENATDARLTVRPPTADEAVLTATGGNPASHIVQPIQNGSTTRVVETIRLQNAGNQPFRGPIHVGLPDSATVQSVSIEGQRLQYRRTADGLAVNASLSSGSTIRTSVQYTLADGTVSKSVRHETDSLAVVLQGLDPAAVNHSSNLRLRNASGMPVPMLTSADALAPGDGISVTLPGAGGTDQSSGSMPQFPAGPLVAGLLAVVVVGIAAYRTV</sequence>
<dbReference type="Proteomes" id="UP001597119">
    <property type="component" value="Unassembled WGS sequence"/>
</dbReference>
<keyword evidence="3" id="KW-1185">Reference proteome</keyword>
<organism evidence="2 3">
    <name type="scientific">Halorientalis brevis</name>
    <dbReference type="NCBI Taxonomy" id="1126241"/>
    <lineage>
        <taxon>Archaea</taxon>
        <taxon>Methanobacteriati</taxon>
        <taxon>Methanobacteriota</taxon>
        <taxon>Stenosarchaea group</taxon>
        <taxon>Halobacteria</taxon>
        <taxon>Halobacteriales</taxon>
        <taxon>Haloarculaceae</taxon>
        <taxon>Halorientalis</taxon>
    </lineage>
</organism>
<evidence type="ECO:0000313" key="2">
    <source>
        <dbReference type="EMBL" id="MFD1586029.1"/>
    </source>
</evidence>
<evidence type="ECO:0008006" key="4">
    <source>
        <dbReference type="Google" id="ProtNLM"/>
    </source>
</evidence>